<dbReference type="InterPro" id="IPR001789">
    <property type="entry name" value="Sig_transdc_resp-reg_receiver"/>
</dbReference>
<dbReference type="GO" id="GO:0006355">
    <property type="term" value="P:regulation of DNA-templated transcription"/>
    <property type="evidence" value="ECO:0007669"/>
    <property type="project" value="InterPro"/>
</dbReference>
<dbReference type="SUPFAM" id="SSF52172">
    <property type="entry name" value="CheY-like"/>
    <property type="match status" value="1"/>
</dbReference>
<reference evidence="10" key="1">
    <citation type="submission" date="2021-04" db="EMBL/GenBank/DDBJ databases">
        <title>Luteolibacter sp. 32A isolated from the skin of an Anderson's salamander (Ambystoma andersonii).</title>
        <authorList>
            <person name="Spergser J."/>
            <person name="Busse H.-J."/>
        </authorList>
    </citation>
    <scope>NUCLEOTIDE SEQUENCE</scope>
    <source>
        <strain evidence="10">32A</strain>
    </source>
</reference>
<dbReference type="KEGG" id="lamb:KBB96_20280"/>
<dbReference type="GO" id="GO:0000976">
    <property type="term" value="F:transcription cis-regulatory region binding"/>
    <property type="evidence" value="ECO:0007669"/>
    <property type="project" value="TreeGrafter"/>
</dbReference>
<dbReference type="PANTHER" id="PTHR48111:SF22">
    <property type="entry name" value="REGULATOR OF RPOS"/>
    <property type="match status" value="1"/>
</dbReference>
<dbReference type="SMART" id="SM00448">
    <property type="entry name" value="REC"/>
    <property type="match status" value="1"/>
</dbReference>
<evidence type="ECO:0000256" key="2">
    <source>
        <dbReference type="ARBA" id="ARBA00023012"/>
    </source>
</evidence>
<dbReference type="Gene3D" id="6.10.250.690">
    <property type="match status" value="1"/>
</dbReference>
<name>A0A975IZP6_9BACT</name>
<dbReference type="GO" id="GO:0000156">
    <property type="term" value="F:phosphorelay response regulator activity"/>
    <property type="evidence" value="ECO:0007669"/>
    <property type="project" value="TreeGrafter"/>
</dbReference>
<dbReference type="CDD" id="cd00383">
    <property type="entry name" value="trans_reg_C"/>
    <property type="match status" value="1"/>
</dbReference>
<dbReference type="Gene3D" id="1.10.10.10">
    <property type="entry name" value="Winged helix-like DNA-binding domain superfamily/Winged helix DNA-binding domain"/>
    <property type="match status" value="1"/>
</dbReference>
<dbReference type="AlphaFoldDB" id="A0A975IZP6"/>
<keyword evidence="11" id="KW-1185">Reference proteome</keyword>
<dbReference type="InterPro" id="IPR036388">
    <property type="entry name" value="WH-like_DNA-bd_sf"/>
</dbReference>
<dbReference type="InterPro" id="IPR016032">
    <property type="entry name" value="Sig_transdc_resp-reg_C-effctor"/>
</dbReference>
<sequence length="232" mass="25642">MAATKSRLLIVEDDERTAQALVSALGEEGFEALIAGTAEDASLSLLAGSFDLVVLDWMLPGQAGVEVLADWRKRGVRTPVLLLTARDAVTDRVHGLESGADDYLAKPFAFAELLARIRALLRRAMPAEPLRRSLGGLTVDYVTRLAMRDGEVLALTPREFDLLAYLLVRSGEAVSRDELARGVWREPNRATPIDNVIDVHITHLRRKLDEGRGKKLLHTLRGVGYVLREDIR</sequence>
<evidence type="ECO:0000256" key="4">
    <source>
        <dbReference type="ARBA" id="ARBA00023125"/>
    </source>
</evidence>
<proteinExistence type="predicted"/>
<feature type="domain" description="Response regulatory" evidence="8">
    <location>
        <begin position="7"/>
        <end position="121"/>
    </location>
</feature>
<dbReference type="SMART" id="SM00862">
    <property type="entry name" value="Trans_reg_C"/>
    <property type="match status" value="1"/>
</dbReference>
<evidence type="ECO:0000256" key="3">
    <source>
        <dbReference type="ARBA" id="ARBA00023015"/>
    </source>
</evidence>
<keyword evidence="3" id="KW-0805">Transcription regulation</keyword>
<keyword evidence="4 7" id="KW-0238">DNA-binding</keyword>
<evidence type="ECO:0000313" key="11">
    <source>
        <dbReference type="Proteomes" id="UP000676169"/>
    </source>
</evidence>
<gene>
    <name evidence="10" type="ORF">KBB96_20280</name>
</gene>
<dbReference type="RefSeq" id="WP_211631317.1">
    <property type="nucleotide sequence ID" value="NZ_CP073100.1"/>
</dbReference>
<dbReference type="PROSITE" id="PS50110">
    <property type="entry name" value="RESPONSE_REGULATORY"/>
    <property type="match status" value="1"/>
</dbReference>
<organism evidence="10 11">
    <name type="scientific">Luteolibacter ambystomatis</name>
    <dbReference type="NCBI Taxonomy" id="2824561"/>
    <lineage>
        <taxon>Bacteria</taxon>
        <taxon>Pseudomonadati</taxon>
        <taxon>Verrucomicrobiota</taxon>
        <taxon>Verrucomicrobiia</taxon>
        <taxon>Verrucomicrobiales</taxon>
        <taxon>Verrucomicrobiaceae</taxon>
        <taxon>Luteolibacter</taxon>
    </lineage>
</organism>
<evidence type="ECO:0000313" key="10">
    <source>
        <dbReference type="EMBL" id="QUE51178.1"/>
    </source>
</evidence>
<dbReference type="GO" id="GO:0005829">
    <property type="term" value="C:cytosol"/>
    <property type="evidence" value="ECO:0007669"/>
    <property type="project" value="TreeGrafter"/>
</dbReference>
<dbReference type="SUPFAM" id="SSF46894">
    <property type="entry name" value="C-terminal effector domain of the bipartite response regulators"/>
    <property type="match status" value="1"/>
</dbReference>
<keyword evidence="5" id="KW-0804">Transcription</keyword>
<dbReference type="InterPro" id="IPR039420">
    <property type="entry name" value="WalR-like"/>
</dbReference>
<feature type="domain" description="OmpR/PhoB-type" evidence="9">
    <location>
        <begin position="129"/>
        <end position="229"/>
    </location>
</feature>
<dbReference type="EMBL" id="CP073100">
    <property type="protein sequence ID" value="QUE51178.1"/>
    <property type="molecule type" value="Genomic_DNA"/>
</dbReference>
<dbReference type="GO" id="GO:0032993">
    <property type="term" value="C:protein-DNA complex"/>
    <property type="evidence" value="ECO:0007669"/>
    <property type="project" value="TreeGrafter"/>
</dbReference>
<evidence type="ECO:0000256" key="5">
    <source>
        <dbReference type="ARBA" id="ARBA00023163"/>
    </source>
</evidence>
<evidence type="ECO:0000259" key="9">
    <source>
        <dbReference type="PROSITE" id="PS51755"/>
    </source>
</evidence>
<dbReference type="CDD" id="cd17624">
    <property type="entry name" value="REC_OmpR_PmrA-like"/>
    <property type="match status" value="1"/>
</dbReference>
<evidence type="ECO:0000256" key="1">
    <source>
        <dbReference type="ARBA" id="ARBA00022553"/>
    </source>
</evidence>
<dbReference type="Gene3D" id="3.40.50.2300">
    <property type="match status" value="1"/>
</dbReference>
<dbReference type="Pfam" id="PF00072">
    <property type="entry name" value="Response_reg"/>
    <property type="match status" value="1"/>
</dbReference>
<feature type="DNA-binding region" description="OmpR/PhoB-type" evidence="7">
    <location>
        <begin position="129"/>
        <end position="229"/>
    </location>
</feature>
<dbReference type="PROSITE" id="PS51755">
    <property type="entry name" value="OMPR_PHOB"/>
    <property type="match status" value="1"/>
</dbReference>
<dbReference type="InterPro" id="IPR001867">
    <property type="entry name" value="OmpR/PhoB-type_DNA-bd"/>
</dbReference>
<protein>
    <submittedName>
        <fullName evidence="10">Response regulator transcription factor</fullName>
    </submittedName>
</protein>
<evidence type="ECO:0000256" key="7">
    <source>
        <dbReference type="PROSITE-ProRule" id="PRU01091"/>
    </source>
</evidence>
<dbReference type="Proteomes" id="UP000676169">
    <property type="component" value="Chromosome"/>
</dbReference>
<feature type="modified residue" description="4-aspartylphosphate" evidence="6">
    <location>
        <position position="56"/>
    </location>
</feature>
<accession>A0A975IZP6</accession>
<keyword evidence="2" id="KW-0902">Two-component regulatory system</keyword>
<dbReference type="InterPro" id="IPR011006">
    <property type="entry name" value="CheY-like_superfamily"/>
</dbReference>
<evidence type="ECO:0000256" key="6">
    <source>
        <dbReference type="PROSITE-ProRule" id="PRU00169"/>
    </source>
</evidence>
<dbReference type="Pfam" id="PF00486">
    <property type="entry name" value="Trans_reg_C"/>
    <property type="match status" value="1"/>
</dbReference>
<keyword evidence="1 6" id="KW-0597">Phosphoprotein</keyword>
<evidence type="ECO:0000259" key="8">
    <source>
        <dbReference type="PROSITE" id="PS50110"/>
    </source>
</evidence>
<dbReference type="PANTHER" id="PTHR48111">
    <property type="entry name" value="REGULATOR OF RPOS"/>
    <property type="match status" value="1"/>
</dbReference>